<evidence type="ECO:0000256" key="1">
    <source>
        <dbReference type="ARBA" id="ARBA00022741"/>
    </source>
</evidence>
<dbReference type="Pfam" id="PF00012">
    <property type="entry name" value="HSP70"/>
    <property type="match status" value="1"/>
</dbReference>
<keyword evidence="1" id="KW-0547">Nucleotide-binding</keyword>
<dbReference type="RefSeq" id="WP_070983995.1">
    <property type="nucleotide sequence ID" value="NZ_MKJU01000022.1"/>
</dbReference>
<gene>
    <name evidence="3" type="ORF">BET10_07690</name>
</gene>
<evidence type="ECO:0000313" key="4">
    <source>
        <dbReference type="Proteomes" id="UP000179786"/>
    </source>
</evidence>
<proteinExistence type="predicted"/>
<dbReference type="Gene3D" id="3.30.420.40">
    <property type="match status" value="3"/>
</dbReference>
<dbReference type="AlphaFoldDB" id="A0A1S1MYF7"/>
<organism evidence="3 4">
    <name type="scientific">Pseudoalteromonas amylolytica</name>
    <dbReference type="NCBI Taxonomy" id="1859457"/>
    <lineage>
        <taxon>Bacteria</taxon>
        <taxon>Pseudomonadati</taxon>
        <taxon>Pseudomonadota</taxon>
        <taxon>Gammaproteobacteria</taxon>
        <taxon>Alteromonadales</taxon>
        <taxon>Pseudoalteromonadaceae</taxon>
        <taxon>Pseudoalteromonas</taxon>
    </lineage>
</organism>
<keyword evidence="2" id="KW-0067">ATP-binding</keyword>
<accession>A0A1S1MYF7</accession>
<dbReference type="NCBIfam" id="NF008673">
    <property type="entry name" value="PRK11678.1"/>
    <property type="match status" value="1"/>
</dbReference>
<evidence type="ECO:0000313" key="3">
    <source>
        <dbReference type="EMBL" id="OHU92192.1"/>
    </source>
</evidence>
<dbReference type="Gene3D" id="3.90.640.10">
    <property type="entry name" value="Actin, Chain A, domain 4"/>
    <property type="match status" value="2"/>
</dbReference>
<dbReference type="SUPFAM" id="SSF53067">
    <property type="entry name" value="Actin-like ATPase domain"/>
    <property type="match status" value="2"/>
</dbReference>
<dbReference type="OrthoDB" id="9807934at2"/>
<dbReference type="PANTHER" id="PTHR19375">
    <property type="entry name" value="HEAT SHOCK PROTEIN 70KDA"/>
    <property type="match status" value="1"/>
</dbReference>
<keyword evidence="4" id="KW-1185">Reference proteome</keyword>
<name>A0A1S1MYF7_9GAMM</name>
<dbReference type="STRING" id="1859457.BET10_07690"/>
<reference evidence="3 4" key="1">
    <citation type="submission" date="2016-09" db="EMBL/GenBank/DDBJ databases">
        <title>Pseudoalteromonas amylolytica sp. nov., isolated from the surface seawater.</title>
        <authorList>
            <person name="Wu Y.-H."/>
            <person name="Cheng H."/>
            <person name="Jin X.-B."/>
            <person name="Wang C.-S."/>
            <person name="Xu X.-W."/>
        </authorList>
    </citation>
    <scope>NUCLEOTIDE SEQUENCE [LARGE SCALE GENOMIC DNA]</scope>
    <source>
        <strain evidence="3 4">JW1</strain>
    </source>
</reference>
<sequence>MIVGFDYGSSNCAVGTMNGQDVSMLELEAGRAYLPSTLYAQHNSLVVDFVANQLANTPDDKAYRQARVGMLNSIQAVRKDLDLQSGETGIQIGSAAIDEYIDFPEEGYFVKSPKSFFGAIGLKPQQIAFFEDIATAMIMQIKQRAERQLGKAITHTVIGRPVNFQAIGGEQSNQQAIDILTTAAKRAGFKEVEFLFEPLAAGIDYESRLTRDQKVLVVDIGGGTSDCSFVQMGPSYRERTDREQDFLSHTGKRLGGNDLDIAMAYHNFMPLCGLGSTLKSGLPMPNQLYWQACKINDLHLQTEFYGQSNRRELHAMLRDVNEPEKLARLLKIQQNKLGHQVVRQGELCKIALSSDKDYLAQLNFVESGLNTMVTQAQLQDAVSDSLKQICTLAKDAISSAQAQPDVIYLTGGSAQSPLLKSALQQSLGDIPMLNGDNFGSVTAGLTKWASKIFS</sequence>
<dbReference type="GO" id="GO:0140662">
    <property type="term" value="F:ATP-dependent protein folding chaperone"/>
    <property type="evidence" value="ECO:0007669"/>
    <property type="project" value="InterPro"/>
</dbReference>
<dbReference type="EMBL" id="MKJU01000022">
    <property type="protein sequence ID" value="OHU92192.1"/>
    <property type="molecule type" value="Genomic_DNA"/>
</dbReference>
<evidence type="ECO:0000256" key="2">
    <source>
        <dbReference type="ARBA" id="ARBA00022840"/>
    </source>
</evidence>
<dbReference type="Proteomes" id="UP000179786">
    <property type="component" value="Unassembled WGS sequence"/>
</dbReference>
<protein>
    <submittedName>
        <fullName evidence="3">Molecular chaperone</fullName>
    </submittedName>
</protein>
<comment type="caution">
    <text evidence="3">The sequence shown here is derived from an EMBL/GenBank/DDBJ whole genome shotgun (WGS) entry which is preliminary data.</text>
</comment>
<dbReference type="InterPro" id="IPR013126">
    <property type="entry name" value="Hsp_70_fam"/>
</dbReference>
<dbReference type="GO" id="GO:0005524">
    <property type="term" value="F:ATP binding"/>
    <property type="evidence" value="ECO:0007669"/>
    <property type="project" value="UniProtKB-KW"/>
</dbReference>
<dbReference type="InterPro" id="IPR043129">
    <property type="entry name" value="ATPase_NBD"/>
</dbReference>